<name>A0AAU7XCN3_9HYPH</name>
<dbReference type="GO" id="GO:0043190">
    <property type="term" value="C:ATP-binding cassette (ABC) transporter complex"/>
    <property type="evidence" value="ECO:0007669"/>
    <property type="project" value="InterPro"/>
</dbReference>
<evidence type="ECO:0000256" key="7">
    <source>
        <dbReference type="ARBA" id="ARBA00022989"/>
    </source>
</evidence>
<feature type="transmembrane region" description="Helical" evidence="9">
    <location>
        <begin position="70"/>
        <end position="89"/>
    </location>
</feature>
<keyword evidence="3 9" id="KW-0813">Transport</keyword>
<evidence type="ECO:0000256" key="3">
    <source>
        <dbReference type="ARBA" id="ARBA00022448"/>
    </source>
</evidence>
<gene>
    <name evidence="11" type="ORF">ABS361_00050</name>
</gene>
<organism evidence="11">
    <name type="scientific">Methyloraptor flagellatus</name>
    <dbReference type="NCBI Taxonomy" id="3162530"/>
    <lineage>
        <taxon>Bacteria</taxon>
        <taxon>Pseudomonadati</taxon>
        <taxon>Pseudomonadota</taxon>
        <taxon>Alphaproteobacteria</taxon>
        <taxon>Hyphomicrobiales</taxon>
        <taxon>Ancalomicrobiaceae</taxon>
        <taxon>Methyloraptor</taxon>
    </lineage>
</organism>
<keyword evidence="8 9" id="KW-0472">Membrane</keyword>
<dbReference type="SUPFAM" id="SSF161098">
    <property type="entry name" value="MetI-like"/>
    <property type="match status" value="1"/>
</dbReference>
<feature type="transmembrane region" description="Helical" evidence="9">
    <location>
        <begin position="186"/>
        <end position="206"/>
    </location>
</feature>
<sequence>MFDFSAFLDELWTARFVLLQGLGITVAISLMAIVAGSVLGVVVGLALAYGGRAIRLVARAYTDLVRGTPVLVLVLASYYVLSTIGINLGPFQAGVLALSVFCSSHVGELVRGALQAIPHGQTEAAKAIGLTFGQTFVSVLLPQALRQILPTWVNTAAEMVKASTLLSVIGVAELLLRTQEVISRSFLSLEFYFFAGLLYFVINFGIERFGKYVERKVAVPR</sequence>
<dbReference type="PANTHER" id="PTHR30614:SF0">
    <property type="entry name" value="L-CYSTINE TRANSPORT SYSTEM PERMEASE PROTEIN TCYL"/>
    <property type="match status" value="1"/>
</dbReference>
<evidence type="ECO:0000256" key="1">
    <source>
        <dbReference type="ARBA" id="ARBA00004429"/>
    </source>
</evidence>
<evidence type="ECO:0000256" key="2">
    <source>
        <dbReference type="ARBA" id="ARBA00010072"/>
    </source>
</evidence>
<evidence type="ECO:0000256" key="4">
    <source>
        <dbReference type="ARBA" id="ARBA00022475"/>
    </source>
</evidence>
<keyword evidence="7 9" id="KW-1133">Transmembrane helix</keyword>
<dbReference type="Pfam" id="PF00528">
    <property type="entry name" value="BPD_transp_1"/>
    <property type="match status" value="1"/>
</dbReference>
<dbReference type="InterPro" id="IPR043429">
    <property type="entry name" value="ArtM/GltK/GlnP/TcyL/YhdX-like"/>
</dbReference>
<feature type="domain" description="ABC transmembrane type-1" evidence="10">
    <location>
        <begin position="22"/>
        <end position="210"/>
    </location>
</feature>
<proteinExistence type="inferred from homology"/>
<dbReference type="InterPro" id="IPR035906">
    <property type="entry name" value="MetI-like_sf"/>
</dbReference>
<keyword evidence="4" id="KW-1003">Cell membrane</keyword>
<dbReference type="EMBL" id="CP158568">
    <property type="protein sequence ID" value="XBY44748.1"/>
    <property type="molecule type" value="Genomic_DNA"/>
</dbReference>
<reference evidence="11" key="1">
    <citation type="submission" date="2024-06" db="EMBL/GenBank/DDBJ databases">
        <title>Methylostella associata gen. nov., sp. nov., a novel Ancalomicrobiaceae-affiliated facultatively methylotrophic bacteria that feed on methanotrophs of the genus Methylococcus.</title>
        <authorList>
            <person name="Saltykova V."/>
            <person name="Danilova O.V."/>
            <person name="Oshkin I.Y."/>
            <person name="Belova S.E."/>
            <person name="Pimenov N.V."/>
            <person name="Dedysh S.N."/>
        </authorList>
    </citation>
    <scope>NUCLEOTIDE SEQUENCE</scope>
    <source>
        <strain evidence="11">S20</strain>
    </source>
</reference>
<evidence type="ECO:0000256" key="9">
    <source>
        <dbReference type="RuleBase" id="RU363032"/>
    </source>
</evidence>
<accession>A0AAU7XCN3</accession>
<dbReference type="InterPro" id="IPR010065">
    <property type="entry name" value="AA_ABC_transptr_permease_3TM"/>
</dbReference>
<dbReference type="GO" id="GO:0006865">
    <property type="term" value="P:amino acid transport"/>
    <property type="evidence" value="ECO:0007669"/>
    <property type="project" value="UniProtKB-KW"/>
</dbReference>
<dbReference type="PROSITE" id="PS50928">
    <property type="entry name" value="ABC_TM1"/>
    <property type="match status" value="1"/>
</dbReference>
<evidence type="ECO:0000256" key="6">
    <source>
        <dbReference type="ARBA" id="ARBA00022970"/>
    </source>
</evidence>
<dbReference type="Gene3D" id="1.10.3720.10">
    <property type="entry name" value="MetI-like"/>
    <property type="match status" value="1"/>
</dbReference>
<feature type="transmembrane region" description="Helical" evidence="9">
    <location>
        <begin position="20"/>
        <end position="49"/>
    </location>
</feature>
<dbReference type="RefSeq" id="WP_407049838.1">
    <property type="nucleotide sequence ID" value="NZ_CP158568.1"/>
</dbReference>
<dbReference type="CDD" id="cd06261">
    <property type="entry name" value="TM_PBP2"/>
    <property type="match status" value="1"/>
</dbReference>
<dbReference type="KEGG" id="mflg:ABS361_00050"/>
<evidence type="ECO:0000256" key="5">
    <source>
        <dbReference type="ARBA" id="ARBA00022692"/>
    </source>
</evidence>
<dbReference type="AlphaFoldDB" id="A0AAU7XCN3"/>
<protein>
    <submittedName>
        <fullName evidence="11">Amino acid ABC transporter permease</fullName>
    </submittedName>
</protein>
<dbReference type="GO" id="GO:0022857">
    <property type="term" value="F:transmembrane transporter activity"/>
    <property type="evidence" value="ECO:0007669"/>
    <property type="project" value="InterPro"/>
</dbReference>
<keyword evidence="6" id="KW-0029">Amino-acid transport</keyword>
<evidence type="ECO:0000313" key="11">
    <source>
        <dbReference type="EMBL" id="XBY44748.1"/>
    </source>
</evidence>
<evidence type="ECO:0000256" key="8">
    <source>
        <dbReference type="ARBA" id="ARBA00023136"/>
    </source>
</evidence>
<evidence type="ECO:0000259" key="10">
    <source>
        <dbReference type="PROSITE" id="PS50928"/>
    </source>
</evidence>
<dbReference type="NCBIfam" id="TIGR01726">
    <property type="entry name" value="HEQRo_perm_3TM"/>
    <property type="match status" value="1"/>
</dbReference>
<comment type="similarity">
    <text evidence="2">Belongs to the binding-protein-dependent transport system permease family. HisMQ subfamily.</text>
</comment>
<dbReference type="InterPro" id="IPR000515">
    <property type="entry name" value="MetI-like"/>
</dbReference>
<dbReference type="PANTHER" id="PTHR30614">
    <property type="entry name" value="MEMBRANE COMPONENT OF AMINO ACID ABC TRANSPORTER"/>
    <property type="match status" value="1"/>
</dbReference>
<keyword evidence="5 9" id="KW-0812">Transmembrane</keyword>
<comment type="subcellular location">
    <subcellularLocation>
        <location evidence="1">Cell inner membrane</location>
        <topology evidence="1">Multi-pass membrane protein</topology>
    </subcellularLocation>
    <subcellularLocation>
        <location evidence="9">Cell membrane</location>
        <topology evidence="9">Multi-pass membrane protein</topology>
    </subcellularLocation>
</comment>